<accession>A0AAX2J2E6</accession>
<reference evidence="1 2" key="1">
    <citation type="submission" date="2018-06" db="EMBL/GenBank/DDBJ databases">
        <authorList>
            <consortium name="Pathogen Informatics"/>
            <person name="Doyle S."/>
        </authorList>
    </citation>
    <scope>NUCLEOTIDE SEQUENCE [LARGE SCALE GENOMIC DNA]</scope>
    <source>
        <strain evidence="1 2">NCTC10529</strain>
    </source>
</reference>
<dbReference type="EMBL" id="LS483426">
    <property type="protein sequence ID" value="SQH24242.1"/>
    <property type="molecule type" value="Genomic_DNA"/>
</dbReference>
<dbReference type="AlphaFoldDB" id="A0AAX2J2E6"/>
<sequence length="98" mass="10939">MASCVSKDTGLPLSQLKTAEQIDVHNKNCKLAAVQPPRSLALFRNKLSNGQYEFHGAFSYTNTVPKGEYNKQESDCKTTGTDCRHIRTFTPKDARSVF</sequence>
<gene>
    <name evidence="1" type="ORF">NCTC10529_00399</name>
</gene>
<dbReference type="Proteomes" id="UP000248598">
    <property type="component" value="Chromosome 1"/>
</dbReference>
<evidence type="ECO:0000313" key="1">
    <source>
        <dbReference type="EMBL" id="SQH24242.1"/>
    </source>
</evidence>
<protein>
    <recommendedName>
        <fullName evidence="3">Lipoprotein</fullName>
    </recommendedName>
</protein>
<proteinExistence type="predicted"/>
<evidence type="ECO:0000313" key="2">
    <source>
        <dbReference type="Proteomes" id="UP000248598"/>
    </source>
</evidence>
<organism evidence="1 2">
    <name type="scientific">Kingella kingae</name>
    <dbReference type="NCBI Taxonomy" id="504"/>
    <lineage>
        <taxon>Bacteria</taxon>
        <taxon>Pseudomonadati</taxon>
        <taxon>Pseudomonadota</taxon>
        <taxon>Betaproteobacteria</taxon>
        <taxon>Neisseriales</taxon>
        <taxon>Neisseriaceae</taxon>
        <taxon>Kingella</taxon>
    </lineage>
</organism>
<evidence type="ECO:0008006" key="3">
    <source>
        <dbReference type="Google" id="ProtNLM"/>
    </source>
</evidence>
<name>A0AAX2J2E6_KINKI</name>